<gene>
    <name evidence="1" type="ORF">GHYDROH2_10510</name>
</gene>
<dbReference type="AlphaFoldDB" id="A0A9W6FYR9"/>
<proteinExistence type="predicted"/>
<evidence type="ECO:0000313" key="2">
    <source>
        <dbReference type="Proteomes" id="UP001144352"/>
    </source>
</evidence>
<evidence type="ECO:0008006" key="3">
    <source>
        <dbReference type="Google" id="ProtNLM"/>
    </source>
</evidence>
<dbReference type="EMBL" id="BSDS01000001">
    <property type="protein sequence ID" value="GLI37550.1"/>
    <property type="molecule type" value="Genomic_DNA"/>
</dbReference>
<reference evidence="1" key="1">
    <citation type="submission" date="2022-12" db="EMBL/GenBank/DDBJ databases">
        <title>Reference genome sequencing for broad-spectrum identification of bacterial and archaeal isolates by mass spectrometry.</title>
        <authorList>
            <person name="Sekiguchi Y."/>
            <person name="Tourlousse D.M."/>
        </authorList>
    </citation>
    <scope>NUCLEOTIDE SEQUENCE</scope>
    <source>
        <strain evidence="1">H2</strain>
    </source>
</reference>
<keyword evidence="2" id="KW-1185">Reference proteome</keyword>
<protein>
    <recommendedName>
        <fullName evidence="3">Transposase</fullName>
    </recommendedName>
</protein>
<dbReference type="Proteomes" id="UP001144352">
    <property type="component" value="Unassembled WGS sequence"/>
</dbReference>
<name>A0A9W6FYR9_9BACT</name>
<sequence>MPEVLTFSWTSFREEVNSLIQAAKARAGGYRNPRNLITVAYIIAGKLNFKSLILNPLETSKSPRFSLCP</sequence>
<organism evidence="1 2">
    <name type="scientific">Geobacter hydrogenophilus</name>
    <dbReference type="NCBI Taxonomy" id="40983"/>
    <lineage>
        <taxon>Bacteria</taxon>
        <taxon>Pseudomonadati</taxon>
        <taxon>Thermodesulfobacteriota</taxon>
        <taxon>Desulfuromonadia</taxon>
        <taxon>Geobacterales</taxon>
        <taxon>Geobacteraceae</taxon>
        <taxon>Geobacter</taxon>
    </lineage>
</organism>
<accession>A0A9W6FYR9</accession>
<evidence type="ECO:0000313" key="1">
    <source>
        <dbReference type="EMBL" id="GLI37550.1"/>
    </source>
</evidence>
<comment type="caution">
    <text evidence="1">The sequence shown here is derived from an EMBL/GenBank/DDBJ whole genome shotgun (WGS) entry which is preliminary data.</text>
</comment>